<name>A0A7V8V151_9BACT</name>
<reference evidence="1 2" key="1">
    <citation type="submission" date="2020-05" db="EMBL/GenBank/DDBJ databases">
        <title>Bremerella alba sp. nov., a novel planctomycete isolated from the surface of the macroalga Fucus spiralis.</title>
        <authorList>
            <person name="Godinho O."/>
            <person name="Botelho R."/>
            <person name="Albuquerque L."/>
            <person name="Wiegand S."/>
            <person name="Da Costa M.S."/>
            <person name="Lobo-Da-Cunha A."/>
            <person name="Jogler C."/>
            <person name="Lage O.M."/>
        </authorList>
    </citation>
    <scope>NUCLEOTIDE SEQUENCE [LARGE SCALE GENOMIC DNA]</scope>
    <source>
        <strain evidence="1 2">FF15</strain>
    </source>
</reference>
<sequence>MLFDEAQKLPDEFVQKVSPVRVREYLKSAGWLSVKTPGDTNSILYQRPNSKREQILVPTTYQLDDYSMRMAEVIAYVASFEQRSPEELLSALLLPEADILRVQESSETAAAGDLPLDHALSLLNGVKKAILASACSVIRPARLHRRMSLGDAEQLINSCRLGQTERGSFVMMVACPLDAVPSDPDLFDTPPFTRRVTTLLMRSISHLVQAIESGDTESLLRENDDEYAPLLSTNLCEGLLEMQPEGDRSFIRISASFSQVRHVSDVPTSVRLSREIFPRIESLINKLRPVDEPRSQAFVGYVETLNGRPNAKGKMEGQVTLRLLTPDIDNLRARIELESDAYAIADYAHMHNRPVSLEGVLRQVGRTYKFDHIHFFHLP</sequence>
<dbReference type="RefSeq" id="WP_207394544.1">
    <property type="nucleotide sequence ID" value="NZ_JABRWO010000001.1"/>
</dbReference>
<evidence type="ECO:0000313" key="1">
    <source>
        <dbReference type="EMBL" id="MBA2113020.1"/>
    </source>
</evidence>
<dbReference type="EMBL" id="JABRWO010000001">
    <property type="protein sequence ID" value="MBA2113020.1"/>
    <property type="molecule type" value="Genomic_DNA"/>
</dbReference>
<gene>
    <name evidence="1" type="ORF">HOV93_01660</name>
</gene>
<protein>
    <submittedName>
        <fullName evidence="1">Uncharacterized protein</fullName>
    </submittedName>
</protein>
<evidence type="ECO:0000313" key="2">
    <source>
        <dbReference type="Proteomes" id="UP000551616"/>
    </source>
</evidence>
<keyword evidence="2" id="KW-1185">Reference proteome</keyword>
<comment type="caution">
    <text evidence="1">The sequence shown here is derived from an EMBL/GenBank/DDBJ whole genome shotgun (WGS) entry which is preliminary data.</text>
</comment>
<dbReference type="AlphaFoldDB" id="A0A7V8V151"/>
<organism evidence="1 2">
    <name type="scientific">Bremerella alba</name>
    <dbReference type="NCBI Taxonomy" id="980252"/>
    <lineage>
        <taxon>Bacteria</taxon>
        <taxon>Pseudomonadati</taxon>
        <taxon>Planctomycetota</taxon>
        <taxon>Planctomycetia</taxon>
        <taxon>Pirellulales</taxon>
        <taxon>Pirellulaceae</taxon>
        <taxon>Bremerella</taxon>
    </lineage>
</organism>
<accession>A0A7V8V151</accession>
<dbReference type="Proteomes" id="UP000551616">
    <property type="component" value="Unassembled WGS sequence"/>
</dbReference>
<proteinExistence type="predicted"/>